<sequence>MSRLIGSTLAASLALGTLAGPALSGSIADPVVDAEVIIQQSASSVSHHLLPPALFVAFVAASIILGPTTVAISDARLKTDIKHVGTAGNGLPLYHFRYAGQSQTYEGVMAQDVLTHTPEAVVDLGGYYGVNYGMLGLEMRAVD</sequence>
<dbReference type="EMBL" id="BMGI01000002">
    <property type="protein sequence ID" value="GGD32392.1"/>
    <property type="molecule type" value="Genomic_DNA"/>
</dbReference>
<feature type="signal peptide" evidence="2">
    <location>
        <begin position="1"/>
        <end position="24"/>
    </location>
</feature>
<gene>
    <name evidence="4" type="ORF">GCM10011358_15580</name>
</gene>
<dbReference type="Pfam" id="PF13884">
    <property type="entry name" value="Peptidase_S74"/>
    <property type="match status" value="1"/>
</dbReference>
<protein>
    <recommendedName>
        <fullName evidence="3">Peptidase S74 domain-containing protein</fullName>
    </recommendedName>
</protein>
<feature type="domain" description="Peptidase S74" evidence="3">
    <location>
        <begin position="73"/>
        <end position="121"/>
    </location>
</feature>
<keyword evidence="5" id="KW-1185">Reference proteome</keyword>
<comment type="caution">
    <text evidence="4">The sequence shown here is derived from an EMBL/GenBank/DDBJ whole genome shotgun (WGS) entry which is preliminary data.</text>
</comment>
<feature type="transmembrane region" description="Helical" evidence="1">
    <location>
        <begin position="48"/>
        <end position="72"/>
    </location>
</feature>
<reference evidence="5" key="1">
    <citation type="journal article" date="2019" name="Int. J. Syst. Evol. Microbiol.">
        <title>The Global Catalogue of Microorganisms (GCM) 10K type strain sequencing project: providing services to taxonomists for standard genome sequencing and annotation.</title>
        <authorList>
            <consortium name="The Broad Institute Genomics Platform"/>
            <consortium name="The Broad Institute Genome Sequencing Center for Infectious Disease"/>
            <person name="Wu L."/>
            <person name="Ma J."/>
        </authorList>
    </citation>
    <scope>NUCLEOTIDE SEQUENCE [LARGE SCALE GENOMIC DNA]</scope>
    <source>
        <strain evidence="5">CGMCC 1.12922</strain>
    </source>
</reference>
<dbReference type="RefSeq" id="WP_188527067.1">
    <property type="nucleotide sequence ID" value="NZ_BMGI01000002.1"/>
</dbReference>
<keyword evidence="2" id="KW-0732">Signal</keyword>
<accession>A0ABQ1QLH6</accession>
<feature type="chain" id="PRO_5045433358" description="Peptidase S74 domain-containing protein" evidence="2">
    <location>
        <begin position="25"/>
        <end position="143"/>
    </location>
</feature>
<evidence type="ECO:0000256" key="1">
    <source>
        <dbReference type="SAM" id="Phobius"/>
    </source>
</evidence>
<keyword evidence="1" id="KW-0812">Transmembrane</keyword>
<evidence type="ECO:0000259" key="3">
    <source>
        <dbReference type="Pfam" id="PF13884"/>
    </source>
</evidence>
<proteinExistence type="predicted"/>
<name>A0ABQ1QLH6_9RHOB</name>
<dbReference type="InterPro" id="IPR030392">
    <property type="entry name" value="S74_ICA"/>
</dbReference>
<evidence type="ECO:0000313" key="4">
    <source>
        <dbReference type="EMBL" id="GGD32392.1"/>
    </source>
</evidence>
<dbReference type="Proteomes" id="UP000617355">
    <property type="component" value="Unassembled WGS sequence"/>
</dbReference>
<organism evidence="4 5">
    <name type="scientific">Sinisalibacter lacisalsi</name>
    <dbReference type="NCBI Taxonomy" id="1526570"/>
    <lineage>
        <taxon>Bacteria</taxon>
        <taxon>Pseudomonadati</taxon>
        <taxon>Pseudomonadota</taxon>
        <taxon>Alphaproteobacteria</taxon>
        <taxon>Rhodobacterales</taxon>
        <taxon>Roseobacteraceae</taxon>
        <taxon>Sinisalibacter</taxon>
    </lineage>
</organism>
<evidence type="ECO:0000256" key="2">
    <source>
        <dbReference type="SAM" id="SignalP"/>
    </source>
</evidence>
<keyword evidence="1" id="KW-0472">Membrane</keyword>
<evidence type="ECO:0000313" key="5">
    <source>
        <dbReference type="Proteomes" id="UP000617355"/>
    </source>
</evidence>
<keyword evidence="1" id="KW-1133">Transmembrane helix</keyword>